<dbReference type="GO" id="GO:0008704">
    <property type="term" value="F:5-carboxymethyl-2-hydroxymuconate delta-isomerase activity"/>
    <property type="evidence" value="ECO:0007669"/>
    <property type="project" value="InterPro"/>
</dbReference>
<proteinExistence type="predicted"/>
<dbReference type="OrthoDB" id="9814215at2"/>
<dbReference type="Gene3D" id="3.30.429.10">
    <property type="entry name" value="Macrophage Migration Inhibitory Factor"/>
    <property type="match status" value="1"/>
</dbReference>
<protein>
    <recommendedName>
        <fullName evidence="3">5-carboxymethyl-2-hydroxymuconate Delta-isomerase</fullName>
    </recommendedName>
</protein>
<dbReference type="EMBL" id="FWFN01000003">
    <property type="protein sequence ID" value="SLN35565.1"/>
    <property type="molecule type" value="Genomic_DNA"/>
</dbReference>
<dbReference type="Proteomes" id="UP000193963">
    <property type="component" value="Unassembled WGS sequence"/>
</dbReference>
<gene>
    <name evidence="1" type="ORF">PSM7751_01491</name>
</gene>
<dbReference type="InterPro" id="IPR014347">
    <property type="entry name" value="Tautomerase/MIF_sf"/>
</dbReference>
<dbReference type="SUPFAM" id="SSF55331">
    <property type="entry name" value="Tautomerase/MIF"/>
    <property type="match status" value="1"/>
</dbReference>
<dbReference type="PANTHER" id="PTHR37950">
    <property type="entry name" value="4-HYDROXYPHENYLACETATE CATABOLISM PROTEIN"/>
    <property type="match status" value="1"/>
</dbReference>
<accession>A0A1X6YZ24</accession>
<sequence>MPHVVIEYFTEDPLDRTAVLQTALDTAAGSGVMNRADIKVRLVPSEAILMGDGRSSFLHVTISMLTGRTDEAKLAVAQAMTGALRDLCPQIGAISTDIRDMNPACYKKSLAE</sequence>
<dbReference type="InterPro" id="IPR004220">
    <property type="entry name" value="5-COMe_2-OHmuconate_Isoase"/>
</dbReference>
<dbReference type="RefSeq" id="WP_085887383.1">
    <property type="nucleotide sequence ID" value="NZ_FWFN01000003.1"/>
</dbReference>
<dbReference type="AlphaFoldDB" id="A0A1X6YZ24"/>
<evidence type="ECO:0008006" key="3">
    <source>
        <dbReference type="Google" id="ProtNLM"/>
    </source>
</evidence>
<keyword evidence="2" id="KW-1185">Reference proteome</keyword>
<dbReference type="Pfam" id="PF02962">
    <property type="entry name" value="CHMI"/>
    <property type="match status" value="1"/>
</dbReference>
<evidence type="ECO:0000313" key="1">
    <source>
        <dbReference type="EMBL" id="SLN35565.1"/>
    </source>
</evidence>
<evidence type="ECO:0000313" key="2">
    <source>
        <dbReference type="Proteomes" id="UP000193963"/>
    </source>
</evidence>
<reference evidence="1 2" key="1">
    <citation type="submission" date="2017-03" db="EMBL/GenBank/DDBJ databases">
        <authorList>
            <person name="Afonso C.L."/>
            <person name="Miller P.J."/>
            <person name="Scott M.A."/>
            <person name="Spackman E."/>
            <person name="Goraichik I."/>
            <person name="Dimitrov K.M."/>
            <person name="Suarez D.L."/>
            <person name="Swayne D.E."/>
        </authorList>
    </citation>
    <scope>NUCLEOTIDE SEQUENCE [LARGE SCALE GENOMIC DNA]</scope>
    <source>
        <strain evidence="1 2">CECT 7751</strain>
    </source>
</reference>
<organism evidence="1 2">
    <name type="scientific">Pseudooceanicola marinus</name>
    <dbReference type="NCBI Taxonomy" id="396013"/>
    <lineage>
        <taxon>Bacteria</taxon>
        <taxon>Pseudomonadati</taxon>
        <taxon>Pseudomonadota</taxon>
        <taxon>Alphaproteobacteria</taxon>
        <taxon>Rhodobacterales</taxon>
        <taxon>Paracoccaceae</taxon>
        <taxon>Pseudooceanicola</taxon>
    </lineage>
</organism>
<dbReference type="PANTHER" id="PTHR37950:SF1">
    <property type="entry name" value="4-HYDROXYPHENYLACETATE CATABOLISM PROTEIN"/>
    <property type="match status" value="1"/>
</dbReference>
<name>A0A1X6YZ24_9RHOB</name>